<gene>
    <name evidence="2" type="ORF">PISL3812_01214</name>
</gene>
<evidence type="ECO:0000313" key="2">
    <source>
        <dbReference type="EMBL" id="CRG83858.1"/>
    </source>
</evidence>
<evidence type="ECO:0000256" key="1">
    <source>
        <dbReference type="SAM" id="MobiDB-lite"/>
    </source>
</evidence>
<sequence>MADFNSNGNQIPPNDIAPGITDRHGHLNPPMIPTSHGSQQPAHLVFSPPYPADQPTWGLSVGHLNAVGTDSHPFDSFPDFNDTMLNGYTQPPNMGHPAHDQVNSMEAGAALAPSPGVPAPSLAARSEMFVTLLLPWWP</sequence>
<keyword evidence="3" id="KW-1185">Reference proteome</keyword>
<dbReference type="Proteomes" id="UP000054383">
    <property type="component" value="Unassembled WGS sequence"/>
</dbReference>
<feature type="region of interest" description="Disordered" evidence="1">
    <location>
        <begin position="1"/>
        <end position="49"/>
    </location>
</feature>
<protein>
    <submittedName>
        <fullName evidence="2">Uncharacterized protein</fullName>
    </submittedName>
</protein>
<proteinExistence type="predicted"/>
<dbReference type="EMBL" id="CVMT01000001">
    <property type="protein sequence ID" value="CRG83858.1"/>
    <property type="molecule type" value="Genomic_DNA"/>
</dbReference>
<organism evidence="2 3">
    <name type="scientific">Talaromyces islandicus</name>
    <name type="common">Penicillium islandicum</name>
    <dbReference type="NCBI Taxonomy" id="28573"/>
    <lineage>
        <taxon>Eukaryota</taxon>
        <taxon>Fungi</taxon>
        <taxon>Dikarya</taxon>
        <taxon>Ascomycota</taxon>
        <taxon>Pezizomycotina</taxon>
        <taxon>Eurotiomycetes</taxon>
        <taxon>Eurotiomycetidae</taxon>
        <taxon>Eurotiales</taxon>
        <taxon>Trichocomaceae</taxon>
        <taxon>Talaromyces</taxon>
        <taxon>Talaromyces sect. Islandici</taxon>
    </lineage>
</organism>
<reference evidence="2 3" key="1">
    <citation type="submission" date="2015-04" db="EMBL/GenBank/DDBJ databases">
        <authorList>
            <person name="Syromyatnikov M.Y."/>
            <person name="Popov V.N."/>
        </authorList>
    </citation>
    <scope>NUCLEOTIDE SEQUENCE [LARGE SCALE GENOMIC DNA]</scope>
    <source>
        <strain evidence="2">WF-38-12</strain>
    </source>
</reference>
<evidence type="ECO:0000313" key="3">
    <source>
        <dbReference type="Proteomes" id="UP000054383"/>
    </source>
</evidence>
<dbReference type="AlphaFoldDB" id="A0A0U1LLI8"/>
<accession>A0A0U1LLI8</accession>
<feature type="compositionally biased region" description="Polar residues" evidence="1">
    <location>
        <begin position="1"/>
        <end position="12"/>
    </location>
</feature>
<name>A0A0U1LLI8_TALIS</name>